<dbReference type="PANTHER" id="PTHR43757">
    <property type="entry name" value="AMINOMETHYLTRANSFERASE"/>
    <property type="match status" value="1"/>
</dbReference>
<organism evidence="5 6">
    <name type="scientific">SAR92 clade bacterium</name>
    <dbReference type="NCBI Taxonomy" id="2315479"/>
    <lineage>
        <taxon>Bacteria</taxon>
        <taxon>Pseudomonadati</taxon>
        <taxon>Pseudomonadota</taxon>
        <taxon>Gammaproteobacteria</taxon>
        <taxon>Cellvibrionales</taxon>
        <taxon>Porticoccaceae</taxon>
        <taxon>SAR92 clade</taxon>
    </lineage>
</organism>
<proteinExistence type="predicted"/>
<protein>
    <submittedName>
        <fullName evidence="5">Aminomethyl transferase family protein</fullName>
    </submittedName>
</protein>
<dbReference type="GO" id="GO:0008483">
    <property type="term" value="F:transaminase activity"/>
    <property type="evidence" value="ECO:0007669"/>
    <property type="project" value="UniProtKB-KW"/>
</dbReference>
<dbReference type="EMBL" id="SHBP01000028">
    <property type="protein sequence ID" value="RZO18496.1"/>
    <property type="molecule type" value="Genomic_DNA"/>
</dbReference>
<keyword evidence="5" id="KW-0808">Transferase</keyword>
<dbReference type="Pfam" id="PF01571">
    <property type="entry name" value="GCV_T"/>
    <property type="match status" value="1"/>
</dbReference>
<dbReference type="PANTHER" id="PTHR43757:SF2">
    <property type="entry name" value="AMINOMETHYLTRANSFERASE, MITOCHONDRIAL"/>
    <property type="match status" value="1"/>
</dbReference>
<feature type="domain" description="GCVT N-terminal" evidence="3">
    <location>
        <begin position="36"/>
        <end position="289"/>
    </location>
</feature>
<dbReference type="InterPro" id="IPR028896">
    <property type="entry name" value="GcvT/YgfZ/DmdA"/>
</dbReference>
<dbReference type="Gene3D" id="3.30.1360.120">
    <property type="entry name" value="Probable tRNA modification gtpase trme, domain 1"/>
    <property type="match status" value="1"/>
</dbReference>
<accession>A0A520MB91</accession>
<sequence>MTSSQVDIKDPFAGERLKESPFHPRQALLNLRDAWSSWNGYKFADYYYDEEYEYFCIRNSCATYDICPMQKYVITGPDAEAMLNRMVTRDISKLKENRVTYVCWCTDEGRMIDDGTIFKMGPDRFLLTCGSPSLAWLRKSTFGFDQLEISDVSDSLAALSFQGPTTCEVLKKMGLVGIEDLKPFCISYFSLGSDDNNRLMVSRTGFTGDLGYELWIEKAYALELWDKLYAAGEDYGIQPYGEAATNMARLEAGFIMPGMEFNEALKTVHYQYDQTPFELNLDWLVDFKKPHFNGRSALLEARDQGAEYTLVKLDIEGNKPAEESFLYSDKECSKEIGYVTSAMWSPVVKANIALAMVMTSALDGDIWAEIYYSKELRHHSKVAQCTFQTHPFWSPKRARATPPGLY</sequence>
<dbReference type="Proteomes" id="UP000315889">
    <property type="component" value="Unassembled WGS sequence"/>
</dbReference>
<dbReference type="InterPro" id="IPR027266">
    <property type="entry name" value="TrmE/GcvT-like"/>
</dbReference>
<evidence type="ECO:0000259" key="4">
    <source>
        <dbReference type="Pfam" id="PF08669"/>
    </source>
</evidence>
<dbReference type="SUPFAM" id="SSF103025">
    <property type="entry name" value="Folate-binding domain"/>
    <property type="match status" value="1"/>
</dbReference>
<dbReference type="SUPFAM" id="SSF101790">
    <property type="entry name" value="Aminomethyltransferase beta-barrel domain"/>
    <property type="match status" value="1"/>
</dbReference>
<name>A0A520MB91_9GAMM</name>
<feature type="domain" description="Aminomethyltransferase C-terminal" evidence="4">
    <location>
        <begin position="310"/>
        <end position="364"/>
    </location>
</feature>
<evidence type="ECO:0000256" key="1">
    <source>
        <dbReference type="ARBA" id="ARBA00022576"/>
    </source>
</evidence>
<feature type="binding site" evidence="2">
    <location>
        <position position="213"/>
    </location>
    <ligand>
        <name>substrate</name>
    </ligand>
</feature>
<dbReference type="PIRSF" id="PIRSF006487">
    <property type="entry name" value="GcvT"/>
    <property type="match status" value="1"/>
</dbReference>
<dbReference type="InterPro" id="IPR013977">
    <property type="entry name" value="GcvT_C"/>
</dbReference>
<dbReference type="InterPro" id="IPR029043">
    <property type="entry name" value="GcvT/YgfZ_C"/>
</dbReference>
<gene>
    <name evidence="5" type="ORF">EVB03_09800</name>
</gene>
<evidence type="ECO:0000259" key="3">
    <source>
        <dbReference type="Pfam" id="PF01571"/>
    </source>
</evidence>
<dbReference type="InterPro" id="IPR006222">
    <property type="entry name" value="GCVT_N"/>
</dbReference>
<evidence type="ECO:0000313" key="5">
    <source>
        <dbReference type="EMBL" id="RZO18496.1"/>
    </source>
</evidence>
<dbReference type="Pfam" id="PF08669">
    <property type="entry name" value="GCV_T_C"/>
    <property type="match status" value="1"/>
</dbReference>
<dbReference type="AlphaFoldDB" id="A0A520MB91"/>
<reference evidence="5 6" key="1">
    <citation type="submission" date="2019-02" db="EMBL/GenBank/DDBJ databases">
        <title>Prokaryotic population dynamics and viral predation in marine succession experiment using metagenomics: the confinement effect.</title>
        <authorList>
            <person name="Haro-Moreno J.M."/>
            <person name="Rodriguez-Valera F."/>
            <person name="Lopez-Perez M."/>
        </authorList>
    </citation>
    <scope>NUCLEOTIDE SEQUENCE [LARGE SCALE GENOMIC DNA]</scope>
    <source>
        <strain evidence="5">MED-G170</strain>
    </source>
</reference>
<keyword evidence="1" id="KW-0032">Aminotransferase</keyword>
<evidence type="ECO:0000313" key="6">
    <source>
        <dbReference type="Proteomes" id="UP000315889"/>
    </source>
</evidence>
<evidence type="ECO:0000256" key="2">
    <source>
        <dbReference type="PIRSR" id="PIRSR006487-1"/>
    </source>
</evidence>
<comment type="caution">
    <text evidence="5">The sequence shown here is derived from an EMBL/GenBank/DDBJ whole genome shotgun (WGS) entry which is preliminary data.</text>
</comment>